<keyword evidence="3" id="KW-1185">Reference proteome</keyword>
<name>A0A4Y2FAE5_ARAVE</name>
<organism evidence="2 3">
    <name type="scientific">Araneus ventricosus</name>
    <name type="common">Orbweaver spider</name>
    <name type="synonym">Epeira ventricosa</name>
    <dbReference type="NCBI Taxonomy" id="182803"/>
    <lineage>
        <taxon>Eukaryota</taxon>
        <taxon>Metazoa</taxon>
        <taxon>Ecdysozoa</taxon>
        <taxon>Arthropoda</taxon>
        <taxon>Chelicerata</taxon>
        <taxon>Arachnida</taxon>
        <taxon>Araneae</taxon>
        <taxon>Araneomorphae</taxon>
        <taxon>Entelegynae</taxon>
        <taxon>Araneoidea</taxon>
        <taxon>Araneidae</taxon>
        <taxon>Araneus</taxon>
    </lineage>
</organism>
<dbReference type="GO" id="GO:0008270">
    <property type="term" value="F:zinc ion binding"/>
    <property type="evidence" value="ECO:0007669"/>
    <property type="project" value="InterPro"/>
</dbReference>
<dbReference type="SUPFAM" id="SSF57756">
    <property type="entry name" value="Retrovirus zinc finger-like domains"/>
    <property type="match status" value="1"/>
</dbReference>
<accession>A0A4Y2FAE5</accession>
<feature type="domain" description="CCHC-type" evidence="1">
    <location>
        <begin position="159"/>
        <end position="175"/>
    </location>
</feature>
<feature type="domain" description="CCHC-type" evidence="1">
    <location>
        <begin position="137"/>
        <end position="153"/>
    </location>
</feature>
<dbReference type="Gene3D" id="2.40.70.10">
    <property type="entry name" value="Acid Proteases"/>
    <property type="match status" value="1"/>
</dbReference>
<evidence type="ECO:0000313" key="3">
    <source>
        <dbReference type="Proteomes" id="UP000499080"/>
    </source>
</evidence>
<evidence type="ECO:0000313" key="2">
    <source>
        <dbReference type="EMBL" id="GBM38500.1"/>
    </source>
</evidence>
<comment type="caution">
    <text evidence="2">The sequence shown here is derived from an EMBL/GenBank/DDBJ whole genome shotgun (WGS) entry which is preliminary data.</text>
</comment>
<dbReference type="EMBL" id="BGPR01000870">
    <property type="protein sequence ID" value="GBM38500.1"/>
    <property type="molecule type" value="Genomic_DNA"/>
</dbReference>
<proteinExistence type="predicted"/>
<dbReference type="PANTHER" id="PTHR46888:SF1">
    <property type="entry name" value="RIBONUCLEASE H"/>
    <property type="match status" value="1"/>
</dbReference>
<dbReference type="AlphaFoldDB" id="A0A4Y2FAE5"/>
<evidence type="ECO:0000259" key="1">
    <source>
        <dbReference type="SMART" id="SM00343"/>
    </source>
</evidence>
<dbReference type="InterPro" id="IPR001878">
    <property type="entry name" value="Znf_CCHC"/>
</dbReference>
<gene>
    <name evidence="2" type="ORF">AVEN_24592_1</name>
</gene>
<dbReference type="PANTHER" id="PTHR46888">
    <property type="entry name" value="ZINC KNUCKLE DOMAINCONTAINING PROTEIN-RELATED"/>
    <property type="match status" value="1"/>
</dbReference>
<dbReference type="InterPro" id="IPR036875">
    <property type="entry name" value="Znf_CCHC_sf"/>
</dbReference>
<dbReference type="SMART" id="SM00343">
    <property type="entry name" value="ZnF_C2HC"/>
    <property type="match status" value="2"/>
</dbReference>
<dbReference type="InterPro" id="IPR021109">
    <property type="entry name" value="Peptidase_aspartic_dom_sf"/>
</dbReference>
<protein>
    <recommendedName>
        <fullName evidence="1">CCHC-type domain-containing protein</fullName>
    </recommendedName>
</protein>
<dbReference type="OrthoDB" id="7608935at2759"/>
<reference evidence="2 3" key="1">
    <citation type="journal article" date="2019" name="Sci. Rep.">
        <title>Orb-weaving spider Araneus ventricosus genome elucidates the spidroin gene catalogue.</title>
        <authorList>
            <person name="Kono N."/>
            <person name="Nakamura H."/>
            <person name="Ohtoshi R."/>
            <person name="Moran D.A.P."/>
            <person name="Shinohara A."/>
            <person name="Yoshida Y."/>
            <person name="Fujiwara M."/>
            <person name="Mori M."/>
            <person name="Tomita M."/>
            <person name="Arakawa K."/>
        </authorList>
    </citation>
    <scope>NUCLEOTIDE SEQUENCE [LARGE SCALE GENOMIC DNA]</scope>
</reference>
<dbReference type="Gene3D" id="4.10.60.10">
    <property type="entry name" value="Zinc finger, CCHC-type"/>
    <property type="match status" value="1"/>
</dbReference>
<sequence>MASLLHVSFKRLVPYISISLSELPAGGHVSFSERPFEGVNEWVNGVQADSIEKLSDLIITDQIKRKVSQETKYHFIYDWSELNSPDDLVQKLDDYDTLRSTLRSKQPHKKGHYYERSSFKDEEKALWYTHNERGEPKCFNCSNFGPISKDCPLPKPLTTCRKCNKTGHKDKICVVKGINHSNDRSLSVRQVGENSEESNSYLKKAKHNNFDPVQALIDTKSSCCLLRTSIAQKLKLKPEPAINKIYSFGNQKMPALTSIGRIKVNIEVDNVKAESISICSVFMRDMIYKGCTEHARSHPI</sequence>
<dbReference type="Proteomes" id="UP000499080">
    <property type="component" value="Unassembled WGS sequence"/>
</dbReference>
<dbReference type="GO" id="GO:0003676">
    <property type="term" value="F:nucleic acid binding"/>
    <property type="evidence" value="ECO:0007669"/>
    <property type="project" value="InterPro"/>
</dbReference>